<feature type="compositionally biased region" description="Low complexity" evidence="1">
    <location>
        <begin position="598"/>
        <end position="619"/>
    </location>
</feature>
<dbReference type="AlphaFoldDB" id="A0A8H8UY20"/>
<feature type="region of interest" description="Disordered" evidence="1">
    <location>
        <begin position="469"/>
        <end position="520"/>
    </location>
</feature>
<feature type="compositionally biased region" description="Basic and acidic residues" evidence="1">
    <location>
        <begin position="244"/>
        <end position="257"/>
    </location>
</feature>
<proteinExistence type="predicted"/>
<feature type="compositionally biased region" description="Polar residues" evidence="1">
    <location>
        <begin position="580"/>
        <end position="597"/>
    </location>
</feature>
<feature type="region of interest" description="Disordered" evidence="1">
    <location>
        <begin position="1"/>
        <end position="47"/>
    </location>
</feature>
<dbReference type="EMBL" id="WIWT01000098">
    <property type="protein sequence ID" value="KAF3201358.1"/>
    <property type="molecule type" value="Genomic_DNA"/>
</dbReference>
<feature type="region of interest" description="Disordered" evidence="1">
    <location>
        <begin position="103"/>
        <end position="329"/>
    </location>
</feature>
<feature type="compositionally biased region" description="Pro residues" evidence="1">
    <location>
        <begin position="273"/>
        <end position="290"/>
    </location>
</feature>
<evidence type="ECO:0000313" key="2">
    <source>
        <dbReference type="EMBL" id="KAF3201358.1"/>
    </source>
</evidence>
<feature type="compositionally biased region" description="Low complexity" evidence="1">
    <location>
        <begin position="146"/>
        <end position="182"/>
    </location>
</feature>
<gene>
    <name evidence="2" type="ORF">TWF679_011418</name>
</gene>
<sequence>MTDSAEITLDLIAHPNQPPSSSSPPSSSPFSSSSLTPPPSLLSEKRELPTLSPVPIKHLSITPVLDPILASASLDSQVFSDTLNSSDSPGDLPHKRARHHTIDSIPSSTEMDGPSTAATSPQPPEAEEVSHKLGRGKNPLSSSRQPAPVEATTTNAAAAASPQPGPTQLASASTQRAASSRSPNNLNKPKTEHLEYFLNSLPSGSSSLGVEQMESRQRSPGRVPAAVHALEEAHKRNSQCSDRGSIRKSLEIRHPDVTSHPIAAKNPVQSVDAPPPPAPPPPAPPVPVPPTDSIELARPETASSVAPAAGSNTAIQTPNSQNEKGRNKKNGIRSILDKIRSHSNHATKQSLVVGIGRQETDSTVQTSSTPISAISVNRFQEPQVAPMVDGVDARNDATYYRDLKRDFENRRLRGTHEHPVEGAMALSHGTGITSMGLKQLFRSISRAVRSSTHGLKKLVLRRAKQLPDQISATVRGQPQPELPASKKAQTRAQRQSEYEQLTKGPLPTFGPRVPTPPPVIPLIRNQSAEVVPTLATTASSSRSATSSPYSTPHYRQIGLFASQPHEVAAKLSGKGKAASHLTNGDATPSNLQNGEGHSSNPQLSSSSSSQSAGAALNGSKGLSASQPATNPNVIGQAPSTVKKDAAGGFFREAFHGW</sequence>
<comment type="caution">
    <text evidence="2">The sequence shown here is derived from an EMBL/GenBank/DDBJ whole genome shotgun (WGS) entry which is preliminary data.</text>
</comment>
<feature type="region of interest" description="Disordered" evidence="1">
    <location>
        <begin position="570"/>
        <end position="639"/>
    </location>
</feature>
<protein>
    <submittedName>
        <fullName evidence="2">Uncharacterized protein</fullName>
    </submittedName>
</protein>
<feature type="compositionally biased region" description="Polar residues" evidence="1">
    <location>
        <begin position="490"/>
        <end position="499"/>
    </location>
</feature>
<feature type="compositionally biased region" description="Low complexity" evidence="1">
    <location>
        <begin position="23"/>
        <end position="35"/>
    </location>
</feature>
<feature type="compositionally biased region" description="Polar residues" evidence="1">
    <location>
        <begin position="104"/>
        <end position="120"/>
    </location>
</feature>
<feature type="compositionally biased region" description="Polar residues" evidence="1">
    <location>
        <begin position="620"/>
        <end position="639"/>
    </location>
</feature>
<feature type="compositionally biased region" description="Polar residues" evidence="1">
    <location>
        <begin position="310"/>
        <end position="322"/>
    </location>
</feature>
<organism evidence="2 3">
    <name type="scientific">Orbilia oligospora</name>
    <name type="common">Nematode-trapping fungus</name>
    <name type="synonym">Arthrobotrys oligospora</name>
    <dbReference type="NCBI Taxonomy" id="2813651"/>
    <lineage>
        <taxon>Eukaryota</taxon>
        <taxon>Fungi</taxon>
        <taxon>Dikarya</taxon>
        <taxon>Ascomycota</taxon>
        <taxon>Pezizomycotina</taxon>
        <taxon>Orbiliomycetes</taxon>
        <taxon>Orbiliales</taxon>
        <taxon>Orbiliaceae</taxon>
        <taxon>Orbilia</taxon>
    </lineage>
</organism>
<name>A0A8H8UY20_ORBOL</name>
<evidence type="ECO:0000313" key="3">
    <source>
        <dbReference type="Proteomes" id="UP000614610"/>
    </source>
</evidence>
<evidence type="ECO:0000256" key="1">
    <source>
        <dbReference type="SAM" id="MobiDB-lite"/>
    </source>
</evidence>
<dbReference type="OrthoDB" id="5425998at2759"/>
<accession>A0A8H8UY20</accession>
<feature type="compositionally biased region" description="Low complexity" evidence="1">
    <location>
        <begin position="570"/>
        <end position="579"/>
    </location>
</feature>
<dbReference type="Proteomes" id="UP000614610">
    <property type="component" value="Unassembled WGS sequence"/>
</dbReference>
<feature type="compositionally biased region" description="Low complexity" evidence="1">
    <location>
        <begin position="200"/>
        <end position="209"/>
    </location>
</feature>
<reference evidence="2" key="1">
    <citation type="submission" date="2019-06" db="EMBL/GenBank/DDBJ databases">
        <authorList>
            <person name="Palmer J.M."/>
        </authorList>
    </citation>
    <scope>NUCLEOTIDE SEQUENCE</scope>
    <source>
        <strain evidence="2">TWF679</strain>
    </source>
</reference>